<name>A0ACD5Y4M6_AVESA</name>
<evidence type="ECO:0000313" key="2">
    <source>
        <dbReference type="Proteomes" id="UP001732700"/>
    </source>
</evidence>
<dbReference type="EnsemblPlants" id="AVESA.00010b.r2.5DG0941260.1">
    <property type="protein sequence ID" value="AVESA.00010b.r2.5DG0941260.1.CDS"/>
    <property type="gene ID" value="AVESA.00010b.r2.5DG0941260"/>
</dbReference>
<accession>A0ACD5Y4M6</accession>
<evidence type="ECO:0000313" key="1">
    <source>
        <dbReference type="EnsemblPlants" id="AVESA.00010b.r2.5DG0941260.1.CDS"/>
    </source>
</evidence>
<proteinExistence type="predicted"/>
<sequence length="296" mass="32500">MHRMKIVVHLASFFPFHSALVHEPNVSQCLACALSVPLGPFCNFLVTSLARGECGFGQMEGWSGNSPSPSLPPPTLRNRYWILRHGRSVPNERGIIVSSLENGTKPEFGLAPQGVEQARSAGESLRKELEEMGVPVDSVKIRYSPFSRTTETARAVARVLGVPFDGPSCKPTTELRERYFGPSYELLSHEKYAEVWAVDEADPFMAPEGGESVADVASRLARVLSSTDMEFHGSTVLIVSHGDPLQIFQSVLVAAKENPSFLDEVTELQKKSLIAPSVLSQHRKFALNTGELRRVV</sequence>
<reference evidence="1" key="2">
    <citation type="submission" date="2025-09" db="UniProtKB">
        <authorList>
            <consortium name="EnsemblPlants"/>
        </authorList>
    </citation>
    <scope>IDENTIFICATION</scope>
</reference>
<reference evidence="1" key="1">
    <citation type="submission" date="2021-05" db="EMBL/GenBank/DDBJ databases">
        <authorList>
            <person name="Scholz U."/>
            <person name="Mascher M."/>
            <person name="Fiebig A."/>
        </authorList>
    </citation>
    <scope>NUCLEOTIDE SEQUENCE [LARGE SCALE GENOMIC DNA]</scope>
</reference>
<keyword evidence="2" id="KW-1185">Reference proteome</keyword>
<dbReference type="Proteomes" id="UP001732700">
    <property type="component" value="Chromosome 5D"/>
</dbReference>
<organism evidence="1 2">
    <name type="scientific">Avena sativa</name>
    <name type="common">Oat</name>
    <dbReference type="NCBI Taxonomy" id="4498"/>
    <lineage>
        <taxon>Eukaryota</taxon>
        <taxon>Viridiplantae</taxon>
        <taxon>Streptophyta</taxon>
        <taxon>Embryophyta</taxon>
        <taxon>Tracheophyta</taxon>
        <taxon>Spermatophyta</taxon>
        <taxon>Magnoliopsida</taxon>
        <taxon>Liliopsida</taxon>
        <taxon>Poales</taxon>
        <taxon>Poaceae</taxon>
        <taxon>BOP clade</taxon>
        <taxon>Pooideae</taxon>
        <taxon>Poodae</taxon>
        <taxon>Poeae</taxon>
        <taxon>Poeae Chloroplast Group 1 (Aveneae type)</taxon>
        <taxon>Aveninae</taxon>
        <taxon>Avena</taxon>
    </lineage>
</organism>
<protein>
    <submittedName>
        <fullName evidence="1">Uncharacterized protein</fullName>
    </submittedName>
</protein>